<name>F2JNP6_CELLD</name>
<dbReference type="CDD" id="cd00671">
    <property type="entry name" value="ArgRS_core"/>
    <property type="match status" value="1"/>
</dbReference>
<comment type="subcellular location">
    <subcellularLocation>
        <location evidence="1 11">Cytoplasm</location>
    </subcellularLocation>
</comment>
<feature type="short sequence motif" description="'HIGH' region" evidence="11">
    <location>
        <begin position="123"/>
        <end position="133"/>
    </location>
</feature>
<dbReference type="HAMAP" id="MF_00123">
    <property type="entry name" value="Arg_tRNA_synth"/>
    <property type="match status" value="1"/>
</dbReference>
<evidence type="ECO:0000256" key="5">
    <source>
        <dbReference type="ARBA" id="ARBA00022598"/>
    </source>
</evidence>
<evidence type="ECO:0000259" key="14">
    <source>
        <dbReference type="SMART" id="SM01016"/>
    </source>
</evidence>
<keyword evidence="4 11" id="KW-0963">Cytoplasm</keyword>
<evidence type="ECO:0000256" key="3">
    <source>
        <dbReference type="ARBA" id="ARBA00011245"/>
    </source>
</evidence>
<evidence type="ECO:0000256" key="12">
    <source>
        <dbReference type="RuleBase" id="RU363038"/>
    </source>
</evidence>
<dbReference type="GO" id="GO:0005524">
    <property type="term" value="F:ATP binding"/>
    <property type="evidence" value="ECO:0007669"/>
    <property type="project" value="UniProtKB-UniRule"/>
</dbReference>
<evidence type="ECO:0000256" key="4">
    <source>
        <dbReference type="ARBA" id="ARBA00022490"/>
    </source>
</evidence>
<accession>F2JNP6</accession>
<evidence type="ECO:0000256" key="2">
    <source>
        <dbReference type="ARBA" id="ARBA00005594"/>
    </source>
</evidence>
<feature type="domain" description="Arginyl tRNA synthetase N-terminal" evidence="14">
    <location>
        <begin position="6"/>
        <end position="85"/>
    </location>
</feature>
<evidence type="ECO:0000256" key="1">
    <source>
        <dbReference type="ARBA" id="ARBA00004496"/>
    </source>
</evidence>
<feature type="domain" description="DALR anticodon binding" evidence="13">
    <location>
        <begin position="452"/>
        <end position="571"/>
    </location>
</feature>
<dbReference type="RefSeq" id="WP_013659204.1">
    <property type="nucleotide sequence ID" value="NC_015275.1"/>
</dbReference>
<reference evidence="15 16" key="1">
    <citation type="journal article" date="2011" name="J. Bacteriol.">
        <title>Complete genome sequence of the cellulose-degrading bacterium Cellulosilyticum lentocellum.</title>
        <authorList>
            <consortium name="US DOE Joint Genome Institute"/>
            <person name="Miller D.A."/>
            <person name="Suen G."/>
            <person name="Bruce D."/>
            <person name="Copeland A."/>
            <person name="Cheng J.F."/>
            <person name="Detter C."/>
            <person name="Goodwin L.A."/>
            <person name="Han C.S."/>
            <person name="Hauser L.J."/>
            <person name="Land M.L."/>
            <person name="Lapidus A."/>
            <person name="Lucas S."/>
            <person name="Meincke L."/>
            <person name="Pitluck S."/>
            <person name="Tapia R."/>
            <person name="Teshima H."/>
            <person name="Woyke T."/>
            <person name="Fox B.G."/>
            <person name="Angert E.R."/>
            <person name="Currie C.R."/>
        </authorList>
    </citation>
    <scope>NUCLEOTIDE SEQUENCE [LARGE SCALE GENOMIC DNA]</scope>
    <source>
        <strain evidence="16">ATCC 49066 / DSM 5427 / NCIMB 11756 / RHM5</strain>
    </source>
</reference>
<evidence type="ECO:0000256" key="11">
    <source>
        <dbReference type="HAMAP-Rule" id="MF_00123"/>
    </source>
</evidence>
<dbReference type="Proteomes" id="UP000008467">
    <property type="component" value="Chromosome"/>
</dbReference>
<dbReference type="Gene3D" id="3.40.50.620">
    <property type="entry name" value="HUPs"/>
    <property type="match status" value="1"/>
</dbReference>
<keyword evidence="9 11" id="KW-0030">Aminoacyl-tRNA synthetase</keyword>
<dbReference type="Pfam" id="PF03485">
    <property type="entry name" value="Arg_tRNA_synt_N"/>
    <property type="match status" value="1"/>
</dbReference>
<dbReference type="SMART" id="SM00836">
    <property type="entry name" value="DALR_1"/>
    <property type="match status" value="1"/>
</dbReference>
<evidence type="ECO:0000256" key="7">
    <source>
        <dbReference type="ARBA" id="ARBA00022840"/>
    </source>
</evidence>
<dbReference type="HOGENOM" id="CLU_006406_6_1_9"/>
<dbReference type="InterPro" id="IPR036695">
    <property type="entry name" value="Arg-tRNA-synth_N_sf"/>
</dbReference>
<keyword evidence="6 11" id="KW-0547">Nucleotide-binding</keyword>
<dbReference type="InterPro" id="IPR001412">
    <property type="entry name" value="aa-tRNA-synth_I_CS"/>
</dbReference>
<dbReference type="InterPro" id="IPR009080">
    <property type="entry name" value="tRNAsynth_Ia_anticodon-bd"/>
</dbReference>
<evidence type="ECO:0000313" key="15">
    <source>
        <dbReference type="EMBL" id="ADZ85935.1"/>
    </source>
</evidence>
<dbReference type="InterPro" id="IPR005148">
    <property type="entry name" value="Arg-tRNA-synth_N"/>
</dbReference>
<organism evidence="15 16">
    <name type="scientific">Cellulosilyticum lentocellum (strain ATCC 49066 / DSM 5427 / NCIMB 11756 / RHM5)</name>
    <name type="common">Clostridium lentocellum</name>
    <dbReference type="NCBI Taxonomy" id="642492"/>
    <lineage>
        <taxon>Bacteria</taxon>
        <taxon>Bacillati</taxon>
        <taxon>Bacillota</taxon>
        <taxon>Clostridia</taxon>
        <taxon>Lachnospirales</taxon>
        <taxon>Cellulosilyticaceae</taxon>
        <taxon>Cellulosilyticum</taxon>
    </lineage>
</organism>
<dbReference type="SUPFAM" id="SSF55190">
    <property type="entry name" value="Arginyl-tRNA synthetase (ArgRS), N-terminal 'additional' domain"/>
    <property type="match status" value="1"/>
</dbReference>
<dbReference type="Pfam" id="PF05746">
    <property type="entry name" value="DALR_1"/>
    <property type="match status" value="1"/>
</dbReference>
<dbReference type="KEGG" id="cle:Clole_4264"/>
<dbReference type="GO" id="GO:0004814">
    <property type="term" value="F:arginine-tRNA ligase activity"/>
    <property type="evidence" value="ECO:0007669"/>
    <property type="project" value="UniProtKB-UniRule"/>
</dbReference>
<evidence type="ECO:0000256" key="8">
    <source>
        <dbReference type="ARBA" id="ARBA00022917"/>
    </source>
</evidence>
<dbReference type="eggNOG" id="COG0018">
    <property type="taxonomic scope" value="Bacteria"/>
</dbReference>
<dbReference type="Gene3D" id="3.30.1360.70">
    <property type="entry name" value="Arginyl tRNA synthetase N-terminal domain"/>
    <property type="match status" value="1"/>
</dbReference>
<dbReference type="Pfam" id="PF00750">
    <property type="entry name" value="tRNA-synt_1d"/>
    <property type="match status" value="1"/>
</dbReference>
<dbReference type="PANTHER" id="PTHR11956">
    <property type="entry name" value="ARGINYL-TRNA SYNTHETASE"/>
    <property type="match status" value="1"/>
</dbReference>
<evidence type="ECO:0000256" key="10">
    <source>
        <dbReference type="ARBA" id="ARBA00049339"/>
    </source>
</evidence>
<dbReference type="GO" id="GO:0006420">
    <property type="term" value="P:arginyl-tRNA aminoacylation"/>
    <property type="evidence" value="ECO:0007669"/>
    <property type="project" value="UniProtKB-UniRule"/>
</dbReference>
<evidence type="ECO:0000313" key="16">
    <source>
        <dbReference type="Proteomes" id="UP000008467"/>
    </source>
</evidence>
<proteinExistence type="inferred from homology"/>
<keyword evidence="16" id="KW-1185">Reference proteome</keyword>
<dbReference type="STRING" id="642492.Clole_4264"/>
<dbReference type="SUPFAM" id="SSF52374">
    <property type="entry name" value="Nucleotidylyl transferase"/>
    <property type="match status" value="1"/>
</dbReference>
<sequence>MKDFKLELAKLLNTKIDTLSVEEIYGMIEVPNNVAMGDYAFPCFKLAKALRKAPPMIAKDIVDTLGEIDFIEKAENVNAYINFFLNRSVFVKEILLAVLADRESYGLAKEKNKGNVVVDYSSPNIAKPFHVGHLRSTVIGNSLYHIFEALGYNCIGVNHLGDWGTQFGKLIVAYKKYSSKEEVEEKGISELLRIYVLFHDEAKEHPEMDQEARNYFTKMEQGDEEALALWKWFKEVSLNEFERVYKMLGVTFDSYNGEAFYNDKMDAVIKDLEDKGLIEISEGAKIVRLDEENMAPCLITKNDGSSLYATRDITAAKYRKETYEFKKCIYVTALQQNLHFAQWFKVIEKMEWDWAKDLVHVPFGMVSMEGGAKLSTRSGNVIFLEDILKEAVDKTKKIIEEKNPDLDNKDEVANQVGIGAVIFDDMYNNIIKDIQFSWERVLDFQGETGPYVQYTHARACSLLKKAGLDIDNLPDLEISESAIADDTVLAVAKELADFKNVIESAAANFEPSYIARYAVDLAQAFNKFYNEQPILVGDEAVKNSRLAVVIATKYTIKNALHLLGIKAPVQM</sequence>
<keyword evidence="7 11" id="KW-0067">ATP-binding</keyword>
<keyword evidence="8 11" id="KW-0648">Protein biosynthesis</keyword>
<dbReference type="EMBL" id="CP002582">
    <property type="protein sequence ID" value="ADZ85935.1"/>
    <property type="molecule type" value="Genomic_DNA"/>
</dbReference>
<dbReference type="CDD" id="cd07956">
    <property type="entry name" value="Anticodon_Ia_Arg"/>
    <property type="match status" value="1"/>
</dbReference>
<comment type="subunit">
    <text evidence="3 11">Monomer.</text>
</comment>
<evidence type="ECO:0000256" key="9">
    <source>
        <dbReference type="ARBA" id="ARBA00023146"/>
    </source>
</evidence>
<dbReference type="Gene3D" id="1.10.730.10">
    <property type="entry name" value="Isoleucyl-tRNA Synthetase, Domain 1"/>
    <property type="match status" value="1"/>
</dbReference>
<dbReference type="InterPro" id="IPR014729">
    <property type="entry name" value="Rossmann-like_a/b/a_fold"/>
</dbReference>
<dbReference type="SUPFAM" id="SSF47323">
    <property type="entry name" value="Anticodon-binding domain of a subclass of class I aminoacyl-tRNA synthetases"/>
    <property type="match status" value="1"/>
</dbReference>
<evidence type="ECO:0000259" key="13">
    <source>
        <dbReference type="SMART" id="SM00836"/>
    </source>
</evidence>
<dbReference type="FunFam" id="1.10.730.10:FF:000006">
    <property type="entry name" value="Arginyl-tRNA synthetase 2, mitochondrial"/>
    <property type="match status" value="1"/>
</dbReference>
<protein>
    <recommendedName>
        <fullName evidence="11">Arginine--tRNA ligase</fullName>
        <ecNumber evidence="11">6.1.1.19</ecNumber>
    </recommendedName>
    <alternativeName>
        <fullName evidence="11">Arginyl-tRNA synthetase</fullName>
        <shortName evidence="11">ArgRS</shortName>
    </alternativeName>
</protein>
<dbReference type="InterPro" id="IPR001278">
    <property type="entry name" value="Arg-tRNA-ligase"/>
</dbReference>
<dbReference type="InterPro" id="IPR035684">
    <property type="entry name" value="ArgRS_core"/>
</dbReference>
<dbReference type="InterPro" id="IPR008909">
    <property type="entry name" value="DALR_anticod-bd"/>
</dbReference>
<dbReference type="PROSITE" id="PS00178">
    <property type="entry name" value="AA_TRNA_LIGASE_I"/>
    <property type="match status" value="1"/>
</dbReference>
<gene>
    <name evidence="11" type="primary">argS</name>
    <name evidence="15" type="ordered locus">Clole_4264</name>
</gene>
<dbReference type="SMART" id="SM01016">
    <property type="entry name" value="Arg_tRNA_synt_N"/>
    <property type="match status" value="1"/>
</dbReference>
<dbReference type="PANTHER" id="PTHR11956:SF5">
    <property type="entry name" value="ARGININE--TRNA LIGASE, CYTOPLASMIC"/>
    <property type="match status" value="1"/>
</dbReference>
<dbReference type="PRINTS" id="PR01038">
    <property type="entry name" value="TRNASYNTHARG"/>
</dbReference>
<keyword evidence="5 11" id="KW-0436">Ligase</keyword>
<dbReference type="GO" id="GO:0005737">
    <property type="term" value="C:cytoplasm"/>
    <property type="evidence" value="ECO:0007669"/>
    <property type="project" value="UniProtKB-SubCell"/>
</dbReference>
<dbReference type="FunFam" id="3.40.50.620:FF:000116">
    <property type="entry name" value="Arginine--tRNA ligase"/>
    <property type="match status" value="1"/>
</dbReference>
<dbReference type="EC" id="6.1.1.19" evidence="11"/>
<comment type="similarity">
    <text evidence="2 11 12">Belongs to the class-I aminoacyl-tRNA synthetase family.</text>
</comment>
<dbReference type="NCBIfam" id="TIGR00456">
    <property type="entry name" value="argS"/>
    <property type="match status" value="1"/>
</dbReference>
<dbReference type="AlphaFoldDB" id="F2JNP6"/>
<comment type="catalytic activity">
    <reaction evidence="10 11">
        <text>tRNA(Arg) + L-arginine + ATP = L-arginyl-tRNA(Arg) + AMP + diphosphate</text>
        <dbReference type="Rhea" id="RHEA:20301"/>
        <dbReference type="Rhea" id="RHEA-COMP:9658"/>
        <dbReference type="Rhea" id="RHEA-COMP:9673"/>
        <dbReference type="ChEBI" id="CHEBI:30616"/>
        <dbReference type="ChEBI" id="CHEBI:32682"/>
        <dbReference type="ChEBI" id="CHEBI:33019"/>
        <dbReference type="ChEBI" id="CHEBI:78442"/>
        <dbReference type="ChEBI" id="CHEBI:78513"/>
        <dbReference type="ChEBI" id="CHEBI:456215"/>
        <dbReference type="EC" id="6.1.1.19"/>
    </reaction>
</comment>
<evidence type="ECO:0000256" key="6">
    <source>
        <dbReference type="ARBA" id="ARBA00022741"/>
    </source>
</evidence>